<keyword evidence="7" id="KW-0732">Signal</keyword>
<keyword evidence="4 6" id="KW-0446">Lipid-binding</keyword>
<dbReference type="PRINTS" id="PR00382">
    <property type="entry name" value="LIPIDTRNSFER"/>
</dbReference>
<keyword evidence="5" id="KW-1015">Disulfide bond</keyword>
<sequence>MATPSGHLLLKLLVCTVLVLMVAALAPKDEEGTLVCDIIQVQETMWACRPYIFKPKKRVGLLSAWPLIWPLSNRELTKACCNGVKTVYRNVKTAFDRQAACECIIDLAPFNRTSETRIAGLPTKCGIPNNNCTI</sequence>
<gene>
    <name evidence="9" type="ORF">DVH24_028952</name>
</gene>
<feature type="domain" description="Bifunctional inhibitor/plant lipid transfer protein/seed storage helical" evidence="8">
    <location>
        <begin position="48"/>
        <end position="132"/>
    </location>
</feature>
<dbReference type="Pfam" id="PF00234">
    <property type="entry name" value="Tryp_alpha_amyl"/>
    <property type="match status" value="1"/>
</dbReference>
<evidence type="ECO:0000313" key="10">
    <source>
        <dbReference type="Proteomes" id="UP000290289"/>
    </source>
</evidence>
<dbReference type="PANTHER" id="PTHR33076">
    <property type="entry name" value="NON-SPECIFIC LIPID-TRANSFER PROTEIN 2-RELATED"/>
    <property type="match status" value="1"/>
</dbReference>
<dbReference type="Gene3D" id="1.10.110.10">
    <property type="entry name" value="Plant lipid-transfer and hydrophobic proteins"/>
    <property type="match status" value="1"/>
</dbReference>
<evidence type="ECO:0000256" key="1">
    <source>
        <dbReference type="ARBA" id="ARBA00003211"/>
    </source>
</evidence>
<dbReference type="InterPro" id="IPR036312">
    <property type="entry name" value="Bifun_inhib/LTP/seed_sf"/>
</dbReference>
<evidence type="ECO:0000256" key="2">
    <source>
        <dbReference type="ARBA" id="ARBA00009748"/>
    </source>
</evidence>
<dbReference type="InterPro" id="IPR016140">
    <property type="entry name" value="Bifunc_inhib/LTP/seed_store"/>
</dbReference>
<dbReference type="Proteomes" id="UP000290289">
    <property type="component" value="Chromosome 15"/>
</dbReference>
<keyword evidence="3 6" id="KW-0813">Transport</keyword>
<evidence type="ECO:0000256" key="4">
    <source>
        <dbReference type="ARBA" id="ARBA00023121"/>
    </source>
</evidence>
<evidence type="ECO:0000256" key="3">
    <source>
        <dbReference type="ARBA" id="ARBA00022448"/>
    </source>
</evidence>
<comment type="caution">
    <text evidence="9">The sequence shown here is derived from an EMBL/GenBank/DDBJ whole genome shotgun (WGS) entry which is preliminary data.</text>
</comment>
<comment type="similarity">
    <text evidence="2 6">Belongs to the plant LTP family.</text>
</comment>
<keyword evidence="10" id="KW-1185">Reference proteome</keyword>
<protein>
    <recommendedName>
        <fullName evidence="6">Non-specific lipid-transfer protein</fullName>
    </recommendedName>
</protein>
<dbReference type="GO" id="GO:0008289">
    <property type="term" value="F:lipid binding"/>
    <property type="evidence" value="ECO:0007669"/>
    <property type="project" value="UniProtKB-KW"/>
</dbReference>
<dbReference type="GO" id="GO:0006869">
    <property type="term" value="P:lipid transport"/>
    <property type="evidence" value="ECO:0007669"/>
    <property type="project" value="InterPro"/>
</dbReference>
<evidence type="ECO:0000256" key="6">
    <source>
        <dbReference type="RuleBase" id="RU000628"/>
    </source>
</evidence>
<evidence type="ECO:0000259" key="8">
    <source>
        <dbReference type="SMART" id="SM00499"/>
    </source>
</evidence>
<name>A0A498HYI1_MALDO</name>
<proteinExistence type="inferred from homology"/>
<evidence type="ECO:0000313" key="9">
    <source>
        <dbReference type="EMBL" id="RXH74231.1"/>
    </source>
</evidence>
<organism evidence="9 10">
    <name type="scientific">Malus domestica</name>
    <name type="common">Apple</name>
    <name type="synonym">Pyrus malus</name>
    <dbReference type="NCBI Taxonomy" id="3750"/>
    <lineage>
        <taxon>Eukaryota</taxon>
        <taxon>Viridiplantae</taxon>
        <taxon>Streptophyta</taxon>
        <taxon>Embryophyta</taxon>
        <taxon>Tracheophyta</taxon>
        <taxon>Spermatophyta</taxon>
        <taxon>Magnoliopsida</taxon>
        <taxon>eudicotyledons</taxon>
        <taxon>Gunneridae</taxon>
        <taxon>Pentapetalae</taxon>
        <taxon>rosids</taxon>
        <taxon>fabids</taxon>
        <taxon>Rosales</taxon>
        <taxon>Rosaceae</taxon>
        <taxon>Amygdaloideae</taxon>
        <taxon>Maleae</taxon>
        <taxon>Malus</taxon>
    </lineage>
</organism>
<reference evidence="9 10" key="1">
    <citation type="submission" date="2018-10" db="EMBL/GenBank/DDBJ databases">
        <title>A high-quality apple genome assembly.</title>
        <authorList>
            <person name="Hu J."/>
        </authorList>
    </citation>
    <scope>NUCLEOTIDE SEQUENCE [LARGE SCALE GENOMIC DNA]</scope>
    <source>
        <strain evidence="10">cv. HFTH1</strain>
        <tissue evidence="9">Young leaf</tissue>
    </source>
</reference>
<evidence type="ECO:0000256" key="7">
    <source>
        <dbReference type="SAM" id="SignalP"/>
    </source>
</evidence>
<feature type="signal peptide" evidence="7">
    <location>
        <begin position="1"/>
        <end position="24"/>
    </location>
</feature>
<dbReference type="AlphaFoldDB" id="A0A498HYI1"/>
<dbReference type="EMBL" id="RDQH01000341">
    <property type="protein sequence ID" value="RXH74231.1"/>
    <property type="molecule type" value="Genomic_DNA"/>
</dbReference>
<comment type="function">
    <text evidence="1 6">Plant non-specific lipid-transfer proteins transfer phospholipids as well as galactolipids across membranes. May play a role in wax or cutin deposition in the cell walls of expanding epidermal cells and certain secretory tissues.</text>
</comment>
<evidence type="ECO:0000256" key="5">
    <source>
        <dbReference type="ARBA" id="ARBA00023157"/>
    </source>
</evidence>
<accession>A0A498HYI1</accession>
<dbReference type="InterPro" id="IPR000528">
    <property type="entry name" value="Plant_nsLTP"/>
</dbReference>
<dbReference type="SUPFAM" id="SSF47699">
    <property type="entry name" value="Bifunctional inhibitor/lipid-transfer protein/seed storage 2S albumin"/>
    <property type="match status" value="1"/>
</dbReference>
<dbReference type="SMART" id="SM00499">
    <property type="entry name" value="AAI"/>
    <property type="match status" value="1"/>
</dbReference>
<feature type="chain" id="PRO_5019845240" description="Non-specific lipid-transfer protein" evidence="7">
    <location>
        <begin position="25"/>
        <end position="134"/>
    </location>
</feature>